<evidence type="ECO:0000313" key="3">
    <source>
        <dbReference type="Proteomes" id="UP001400166"/>
    </source>
</evidence>
<comment type="caution">
    <text evidence="2">The sequence shown here is derived from an EMBL/GenBank/DDBJ whole genome shotgun (WGS) entry which is preliminary data.</text>
</comment>
<evidence type="ECO:0000313" key="2">
    <source>
        <dbReference type="EMBL" id="MEN5388466.1"/>
    </source>
</evidence>
<keyword evidence="3" id="KW-1185">Reference proteome</keyword>
<protein>
    <submittedName>
        <fullName evidence="2">Uncharacterized protein</fullName>
    </submittedName>
</protein>
<dbReference type="RefSeq" id="WP_346469254.1">
    <property type="nucleotide sequence ID" value="NZ_JBDJOF010000001.1"/>
</dbReference>
<proteinExistence type="predicted"/>
<accession>A0ABV0C2V2</accession>
<gene>
    <name evidence="2" type="ORF">ABE587_01250</name>
</gene>
<name>A0ABV0C2V2_9GAMM</name>
<evidence type="ECO:0000256" key="1">
    <source>
        <dbReference type="SAM" id="MobiDB-lite"/>
    </source>
</evidence>
<sequence>MDFVDGFLACAVDTGADPCIGVSAMPLSGNEAASPGVLRIECMPLDCGGAAIVVELDRTPERTWMKSLKRAFQADDALEGAQAKFDGRFVYVVGVDGGGHRAQHRVMQAVMAADGGGASNTRPRGPRAGAVASSALAT</sequence>
<dbReference type="Proteomes" id="UP001400166">
    <property type="component" value="Unassembled WGS sequence"/>
</dbReference>
<feature type="region of interest" description="Disordered" evidence="1">
    <location>
        <begin position="114"/>
        <end position="138"/>
    </location>
</feature>
<organism evidence="2 3">
    <name type="scientific">Stenotrophomonas hibiscicola</name>
    <dbReference type="NCBI Taxonomy" id="86189"/>
    <lineage>
        <taxon>Bacteria</taxon>
        <taxon>Pseudomonadati</taxon>
        <taxon>Pseudomonadota</taxon>
        <taxon>Gammaproteobacteria</taxon>
        <taxon>Lysobacterales</taxon>
        <taxon>Lysobacteraceae</taxon>
        <taxon>Stenotrophomonas</taxon>
        <taxon>Stenotrophomonas maltophilia group</taxon>
    </lineage>
</organism>
<reference evidence="2 3" key="1">
    <citation type="submission" date="2024-04" db="EMBL/GenBank/DDBJ databases">
        <title>WGS of bacteria from Torrens River.</title>
        <authorList>
            <person name="Wyrsch E.R."/>
            <person name="Drigo B."/>
        </authorList>
    </citation>
    <scope>NUCLEOTIDE SEQUENCE [LARGE SCALE GENOMIC DNA]</scope>
    <source>
        <strain evidence="2 3">TWI153</strain>
    </source>
</reference>
<dbReference type="EMBL" id="JBDJOF010000001">
    <property type="protein sequence ID" value="MEN5388466.1"/>
    <property type="molecule type" value="Genomic_DNA"/>
</dbReference>